<keyword evidence="1" id="KW-1133">Transmembrane helix</keyword>
<keyword evidence="1" id="KW-0812">Transmembrane</keyword>
<dbReference type="RefSeq" id="WP_192746998.1">
    <property type="nucleotide sequence ID" value="NZ_JADBEJ010000006.1"/>
</dbReference>
<keyword evidence="3" id="KW-1185">Reference proteome</keyword>
<keyword evidence="1" id="KW-0472">Membrane</keyword>
<name>A0ABR9LK30_9PSEU</name>
<reference evidence="2 3" key="1">
    <citation type="submission" date="2020-10" db="EMBL/GenBank/DDBJ databases">
        <title>Sequencing the genomes of 1000 actinobacteria strains.</title>
        <authorList>
            <person name="Klenk H.-P."/>
        </authorList>
    </citation>
    <scope>NUCLEOTIDE SEQUENCE [LARGE SCALE GENOMIC DNA]</scope>
    <source>
        <strain evidence="2 3">DSM 46661</strain>
    </source>
</reference>
<evidence type="ECO:0000313" key="3">
    <source>
        <dbReference type="Proteomes" id="UP000656548"/>
    </source>
</evidence>
<feature type="transmembrane region" description="Helical" evidence="1">
    <location>
        <begin position="35"/>
        <end position="55"/>
    </location>
</feature>
<accession>A0ABR9LK30</accession>
<dbReference type="Proteomes" id="UP000656548">
    <property type="component" value="Unassembled WGS sequence"/>
</dbReference>
<organism evidence="2 3">
    <name type="scientific">Amycolatopsis roodepoortensis</name>
    <dbReference type="NCBI Taxonomy" id="700274"/>
    <lineage>
        <taxon>Bacteria</taxon>
        <taxon>Bacillati</taxon>
        <taxon>Actinomycetota</taxon>
        <taxon>Actinomycetes</taxon>
        <taxon>Pseudonocardiales</taxon>
        <taxon>Pseudonocardiaceae</taxon>
        <taxon>Amycolatopsis</taxon>
    </lineage>
</organism>
<protein>
    <submittedName>
        <fullName evidence="2">Uncharacterized protein</fullName>
    </submittedName>
</protein>
<proteinExistence type="predicted"/>
<feature type="transmembrane region" description="Helical" evidence="1">
    <location>
        <begin position="12"/>
        <end position="29"/>
    </location>
</feature>
<sequence>MSWPAASASTHKFKLISFGLIACFVELLLVQGQPIVIAVCAAVAIATCSGAGRGLTHRQYGHLLA</sequence>
<evidence type="ECO:0000256" key="1">
    <source>
        <dbReference type="SAM" id="Phobius"/>
    </source>
</evidence>
<comment type="caution">
    <text evidence="2">The sequence shown here is derived from an EMBL/GenBank/DDBJ whole genome shotgun (WGS) entry which is preliminary data.</text>
</comment>
<gene>
    <name evidence="2" type="ORF">H4W30_007517</name>
</gene>
<dbReference type="EMBL" id="JADBEJ010000006">
    <property type="protein sequence ID" value="MBE1580436.1"/>
    <property type="molecule type" value="Genomic_DNA"/>
</dbReference>
<evidence type="ECO:0000313" key="2">
    <source>
        <dbReference type="EMBL" id="MBE1580436.1"/>
    </source>
</evidence>